<accession>A0A2H0VDV1</accession>
<reference evidence="6" key="1">
    <citation type="submission" date="2017-09" db="EMBL/GenBank/DDBJ databases">
        <title>Depth-based differentiation of microbial function through sediment-hosted aquifers and enrichment of novel symbionts in the deep terrestrial subsurface.</title>
        <authorList>
            <person name="Probst A.J."/>
            <person name="Ladd B."/>
            <person name="Jarett J.K."/>
            <person name="Geller-Mcgrath D.E."/>
            <person name="Sieber C.M.K."/>
            <person name="Emerson J.B."/>
            <person name="Anantharaman K."/>
            <person name="Thomas B.C."/>
            <person name="Malmstrom R."/>
            <person name="Stieglmeier M."/>
            <person name="Klingl A."/>
            <person name="Woyke T."/>
            <person name="Ryan C.M."/>
            <person name="Banfield J.F."/>
        </authorList>
    </citation>
    <scope>NUCLEOTIDE SEQUENCE [LARGE SCALE GENOMIC DNA]</scope>
</reference>
<dbReference type="InterPro" id="IPR039430">
    <property type="entry name" value="Thymidylate_kin-like_dom"/>
</dbReference>
<dbReference type="PANTHER" id="PTHR10344:SF4">
    <property type="entry name" value="UMP-CMP KINASE 2, MITOCHONDRIAL"/>
    <property type="match status" value="1"/>
</dbReference>
<evidence type="ECO:0000256" key="3">
    <source>
        <dbReference type="ARBA" id="ARBA00022840"/>
    </source>
</evidence>
<dbReference type="SUPFAM" id="SSF52540">
    <property type="entry name" value="P-loop containing nucleoside triphosphate hydrolases"/>
    <property type="match status" value="1"/>
</dbReference>
<comment type="similarity">
    <text evidence="1">Belongs to the thymidylate kinase family.</text>
</comment>
<evidence type="ECO:0000313" key="6">
    <source>
        <dbReference type="Proteomes" id="UP000230557"/>
    </source>
</evidence>
<proteinExistence type="inferred from homology"/>
<protein>
    <recommendedName>
        <fullName evidence="4">Thymidylate kinase-like domain-containing protein</fullName>
    </recommendedName>
</protein>
<dbReference type="Gene3D" id="3.40.50.300">
    <property type="entry name" value="P-loop containing nucleotide triphosphate hydrolases"/>
    <property type="match status" value="1"/>
</dbReference>
<evidence type="ECO:0000256" key="1">
    <source>
        <dbReference type="ARBA" id="ARBA00009776"/>
    </source>
</evidence>
<feature type="domain" description="Thymidylate kinase-like" evidence="4">
    <location>
        <begin position="11"/>
        <end position="186"/>
    </location>
</feature>
<dbReference type="GO" id="GO:0004798">
    <property type="term" value="F:dTMP kinase activity"/>
    <property type="evidence" value="ECO:0007669"/>
    <property type="project" value="TreeGrafter"/>
</dbReference>
<comment type="caution">
    <text evidence="5">The sequence shown here is derived from an EMBL/GenBank/DDBJ whole genome shotgun (WGS) entry which is preliminary data.</text>
</comment>
<dbReference type="AlphaFoldDB" id="A0A2H0VDV1"/>
<dbReference type="Pfam" id="PF02223">
    <property type="entry name" value="Thymidylate_kin"/>
    <property type="match status" value="1"/>
</dbReference>
<dbReference type="Proteomes" id="UP000230557">
    <property type="component" value="Unassembled WGS sequence"/>
</dbReference>
<organism evidence="5 6">
    <name type="scientific">Candidatus Doudnabacteria bacterium CG10_big_fil_rev_8_21_14_0_10_41_10</name>
    <dbReference type="NCBI Taxonomy" id="1974551"/>
    <lineage>
        <taxon>Bacteria</taxon>
        <taxon>Candidatus Doudnaibacteriota</taxon>
    </lineage>
</organism>
<dbReference type="InterPro" id="IPR027417">
    <property type="entry name" value="P-loop_NTPase"/>
</dbReference>
<name>A0A2H0VDV1_9BACT</name>
<keyword evidence="3" id="KW-0067">ATP-binding</keyword>
<dbReference type="GO" id="GO:0006233">
    <property type="term" value="P:dTDP biosynthetic process"/>
    <property type="evidence" value="ECO:0007669"/>
    <property type="project" value="TreeGrafter"/>
</dbReference>
<keyword evidence="2" id="KW-0547">Nucleotide-binding</keyword>
<dbReference type="GO" id="GO:0006227">
    <property type="term" value="P:dUDP biosynthetic process"/>
    <property type="evidence" value="ECO:0007669"/>
    <property type="project" value="TreeGrafter"/>
</dbReference>
<dbReference type="EMBL" id="PFAJ01000030">
    <property type="protein sequence ID" value="PIR97282.1"/>
    <property type="molecule type" value="Genomic_DNA"/>
</dbReference>
<dbReference type="GO" id="GO:0005737">
    <property type="term" value="C:cytoplasm"/>
    <property type="evidence" value="ECO:0007669"/>
    <property type="project" value="TreeGrafter"/>
</dbReference>
<dbReference type="PANTHER" id="PTHR10344">
    <property type="entry name" value="THYMIDYLATE KINASE"/>
    <property type="match status" value="1"/>
</dbReference>
<gene>
    <name evidence="5" type="ORF">COT91_02180</name>
</gene>
<evidence type="ECO:0000256" key="2">
    <source>
        <dbReference type="ARBA" id="ARBA00022741"/>
    </source>
</evidence>
<evidence type="ECO:0000259" key="4">
    <source>
        <dbReference type="Pfam" id="PF02223"/>
    </source>
</evidence>
<dbReference type="GO" id="GO:0006235">
    <property type="term" value="P:dTTP biosynthetic process"/>
    <property type="evidence" value="ECO:0007669"/>
    <property type="project" value="TreeGrafter"/>
</dbReference>
<evidence type="ECO:0000313" key="5">
    <source>
        <dbReference type="EMBL" id="PIR97282.1"/>
    </source>
</evidence>
<sequence>MSKGKLIVLYGINNLGKTTQVKLLVENLKKAGRKVLTGKIPVYRLDPTGIMINEYLRKGNPYNFAMKDIQILYAYNRMQYEPELKAILAGGTNVVLEDYWGTGVAWGIGYGVEKELLLRLNKPFMWEDLAILLDGERFVSGIEKNHKHEQDKELTEKVRAAHLELGEQFFWKKINANKSIEEVSKAVWGEVKNIF</sequence>
<dbReference type="GO" id="GO:0005524">
    <property type="term" value="F:ATP binding"/>
    <property type="evidence" value="ECO:0007669"/>
    <property type="project" value="UniProtKB-KW"/>
</dbReference>